<dbReference type="Proteomes" id="UP001280121">
    <property type="component" value="Unassembled WGS sequence"/>
</dbReference>
<keyword evidence="3" id="KW-1185">Reference proteome</keyword>
<dbReference type="InterPro" id="IPR036397">
    <property type="entry name" value="RNaseH_sf"/>
</dbReference>
<proteinExistence type="predicted"/>
<dbReference type="InterPro" id="IPR044730">
    <property type="entry name" value="RNase_H-like_dom_plant"/>
</dbReference>
<dbReference type="PANTHER" id="PTHR47074">
    <property type="entry name" value="BNAC02G40300D PROTEIN"/>
    <property type="match status" value="1"/>
</dbReference>
<dbReference type="GO" id="GO:0004523">
    <property type="term" value="F:RNA-DNA hybrid ribonuclease activity"/>
    <property type="evidence" value="ECO:0007669"/>
    <property type="project" value="InterPro"/>
</dbReference>
<protein>
    <recommendedName>
        <fullName evidence="1">RNase H type-1 domain-containing protein</fullName>
    </recommendedName>
</protein>
<dbReference type="AlphaFoldDB" id="A0AAD9U166"/>
<dbReference type="Gene3D" id="3.30.420.10">
    <property type="entry name" value="Ribonuclease H-like superfamily/Ribonuclease H"/>
    <property type="match status" value="1"/>
</dbReference>
<dbReference type="SUPFAM" id="SSF53098">
    <property type="entry name" value="Ribonuclease H-like"/>
    <property type="match status" value="1"/>
</dbReference>
<dbReference type="InterPro" id="IPR002156">
    <property type="entry name" value="RNaseH_domain"/>
</dbReference>
<accession>A0AAD9U166</accession>
<feature type="domain" description="RNase H type-1" evidence="1">
    <location>
        <begin position="55"/>
        <end position="134"/>
    </location>
</feature>
<dbReference type="InterPro" id="IPR012337">
    <property type="entry name" value="RNaseH-like_sf"/>
</dbReference>
<organism evidence="2 3">
    <name type="scientific">Dipteronia dyeriana</name>
    <dbReference type="NCBI Taxonomy" id="168575"/>
    <lineage>
        <taxon>Eukaryota</taxon>
        <taxon>Viridiplantae</taxon>
        <taxon>Streptophyta</taxon>
        <taxon>Embryophyta</taxon>
        <taxon>Tracheophyta</taxon>
        <taxon>Spermatophyta</taxon>
        <taxon>Magnoliopsida</taxon>
        <taxon>eudicotyledons</taxon>
        <taxon>Gunneridae</taxon>
        <taxon>Pentapetalae</taxon>
        <taxon>rosids</taxon>
        <taxon>malvids</taxon>
        <taxon>Sapindales</taxon>
        <taxon>Sapindaceae</taxon>
        <taxon>Hippocastanoideae</taxon>
        <taxon>Acereae</taxon>
        <taxon>Dipteronia</taxon>
    </lineage>
</organism>
<name>A0AAD9U166_9ROSI</name>
<dbReference type="GO" id="GO:0003676">
    <property type="term" value="F:nucleic acid binding"/>
    <property type="evidence" value="ECO:0007669"/>
    <property type="project" value="InterPro"/>
</dbReference>
<gene>
    <name evidence="2" type="ORF">Ddye_020786</name>
</gene>
<dbReference type="EMBL" id="JANJYI010000006">
    <property type="protein sequence ID" value="KAK2645591.1"/>
    <property type="molecule type" value="Genomic_DNA"/>
</dbReference>
<evidence type="ECO:0000313" key="3">
    <source>
        <dbReference type="Proteomes" id="UP001280121"/>
    </source>
</evidence>
<sequence>MCVSRKVSQNSASVLAGILGVKVLEEDSIDVLISSSSTRVGIHWKLPSTGMSKINTDAAIDGVNGKVGIGIIIRSDAGKVLASGAQVIFTSYSAQVTEAMAILRGFQLGMSLGLGPCVVESDALGVVSLINNNQPPY</sequence>
<dbReference type="Pfam" id="PF13456">
    <property type="entry name" value="RVT_3"/>
    <property type="match status" value="1"/>
</dbReference>
<comment type="caution">
    <text evidence="2">The sequence shown here is derived from an EMBL/GenBank/DDBJ whole genome shotgun (WGS) entry which is preliminary data.</text>
</comment>
<evidence type="ECO:0000313" key="2">
    <source>
        <dbReference type="EMBL" id="KAK2645591.1"/>
    </source>
</evidence>
<evidence type="ECO:0000259" key="1">
    <source>
        <dbReference type="Pfam" id="PF13456"/>
    </source>
</evidence>
<dbReference type="CDD" id="cd06222">
    <property type="entry name" value="RNase_H_like"/>
    <property type="match status" value="1"/>
</dbReference>
<reference evidence="2" key="1">
    <citation type="journal article" date="2023" name="Plant J.">
        <title>Genome sequences and population genomics provide insights into the demographic history, inbreeding, and mutation load of two 'living fossil' tree species of Dipteronia.</title>
        <authorList>
            <person name="Feng Y."/>
            <person name="Comes H.P."/>
            <person name="Chen J."/>
            <person name="Zhu S."/>
            <person name="Lu R."/>
            <person name="Zhang X."/>
            <person name="Li P."/>
            <person name="Qiu J."/>
            <person name="Olsen K.M."/>
            <person name="Qiu Y."/>
        </authorList>
    </citation>
    <scope>NUCLEOTIDE SEQUENCE</scope>
    <source>
        <strain evidence="2">KIB01</strain>
    </source>
</reference>
<dbReference type="PANTHER" id="PTHR47074:SF48">
    <property type="entry name" value="POLYNUCLEOTIDYL TRANSFERASE, RIBONUCLEASE H-LIKE SUPERFAMILY PROTEIN"/>
    <property type="match status" value="1"/>
</dbReference>
<dbReference type="InterPro" id="IPR052929">
    <property type="entry name" value="RNase_H-like_EbsB-rel"/>
</dbReference>